<evidence type="ECO:0000313" key="2">
    <source>
        <dbReference type="Proteomes" id="UP000054564"/>
    </source>
</evidence>
<name>A0A0L0ULT5_9BASI</name>
<reference evidence="2" key="1">
    <citation type="submission" date="2014-03" db="EMBL/GenBank/DDBJ databases">
        <title>The Genome Sequence of Puccinia striiformis f. sp. tritici PST-78.</title>
        <authorList>
            <consortium name="The Broad Institute Genome Sequencing Platform"/>
            <person name="Cuomo C."/>
            <person name="Hulbert S."/>
            <person name="Chen X."/>
            <person name="Walker B."/>
            <person name="Young S.K."/>
            <person name="Zeng Q."/>
            <person name="Gargeya S."/>
            <person name="Fitzgerald M."/>
            <person name="Haas B."/>
            <person name="Abouelleil A."/>
            <person name="Alvarado L."/>
            <person name="Arachchi H.M."/>
            <person name="Berlin A.M."/>
            <person name="Chapman S.B."/>
            <person name="Goldberg J."/>
            <person name="Griggs A."/>
            <person name="Gujja S."/>
            <person name="Hansen M."/>
            <person name="Howarth C."/>
            <person name="Imamovic A."/>
            <person name="Larimer J."/>
            <person name="McCowan C."/>
            <person name="Montmayeur A."/>
            <person name="Murphy C."/>
            <person name="Neiman D."/>
            <person name="Pearson M."/>
            <person name="Priest M."/>
            <person name="Roberts A."/>
            <person name="Saif S."/>
            <person name="Shea T."/>
            <person name="Sisk P."/>
            <person name="Sykes S."/>
            <person name="Wortman J."/>
            <person name="Nusbaum C."/>
            <person name="Birren B."/>
        </authorList>
    </citation>
    <scope>NUCLEOTIDE SEQUENCE [LARGE SCALE GENOMIC DNA]</scope>
    <source>
        <strain evidence="2">race PST-78</strain>
    </source>
</reference>
<accession>A0A0L0ULT5</accession>
<dbReference type="Proteomes" id="UP000054564">
    <property type="component" value="Unassembled WGS sequence"/>
</dbReference>
<dbReference type="STRING" id="1165861.A0A0L0ULT5"/>
<dbReference type="AlphaFoldDB" id="A0A0L0ULT5"/>
<sequence>DCPPTVEAWLKRRESTRAEARDVLWTSRVRQAIQHNKKHRDQPPLLVGLWALLNLADRRGRHQEGVNKLKERFEGPYKISKVFDNGQDITLELPEGDHRHSIFHISKVKRFFLPEELSGVNQSDFV</sequence>
<dbReference type="OrthoDB" id="2506707at2759"/>
<protein>
    <submittedName>
        <fullName evidence="1">Uncharacterized protein</fullName>
    </submittedName>
</protein>
<evidence type="ECO:0000313" key="1">
    <source>
        <dbReference type="EMBL" id="KNE87963.1"/>
    </source>
</evidence>
<organism evidence="1 2">
    <name type="scientific">Puccinia striiformis f. sp. tritici PST-78</name>
    <dbReference type="NCBI Taxonomy" id="1165861"/>
    <lineage>
        <taxon>Eukaryota</taxon>
        <taxon>Fungi</taxon>
        <taxon>Dikarya</taxon>
        <taxon>Basidiomycota</taxon>
        <taxon>Pucciniomycotina</taxon>
        <taxon>Pucciniomycetes</taxon>
        <taxon>Pucciniales</taxon>
        <taxon>Pucciniaceae</taxon>
        <taxon>Puccinia</taxon>
    </lineage>
</organism>
<keyword evidence="2" id="KW-1185">Reference proteome</keyword>
<feature type="non-terminal residue" evidence="1">
    <location>
        <position position="1"/>
    </location>
</feature>
<comment type="caution">
    <text evidence="1">The sequence shown here is derived from an EMBL/GenBank/DDBJ whole genome shotgun (WGS) entry which is preliminary data.</text>
</comment>
<proteinExistence type="predicted"/>
<dbReference type="EMBL" id="AJIL01003545">
    <property type="protein sequence ID" value="KNE87963.1"/>
    <property type="molecule type" value="Genomic_DNA"/>
</dbReference>
<gene>
    <name evidence="1" type="ORF">PSTG_18643</name>
</gene>